<protein>
    <recommendedName>
        <fullName evidence="3">Thiamine-binding periplasmic protein</fullName>
    </recommendedName>
</protein>
<dbReference type="NCBIfam" id="TIGR01276">
    <property type="entry name" value="thiB"/>
    <property type="match status" value="1"/>
</dbReference>
<dbReference type="InterPro" id="IPR005967">
    <property type="entry name" value="ThiB"/>
</dbReference>
<dbReference type="Pfam" id="PF13416">
    <property type="entry name" value="SBP_bac_8"/>
    <property type="match status" value="1"/>
</dbReference>
<dbReference type="Proteomes" id="UP000242175">
    <property type="component" value="Chromosome large"/>
</dbReference>
<dbReference type="EMBL" id="CP022355">
    <property type="protein sequence ID" value="ASK78298.1"/>
    <property type="molecule type" value="Genomic_DNA"/>
</dbReference>
<dbReference type="GO" id="GO:0030976">
    <property type="term" value="F:thiamine pyrophosphate binding"/>
    <property type="evidence" value="ECO:0007669"/>
    <property type="project" value="TreeGrafter"/>
</dbReference>
<dbReference type="InterPro" id="IPR006059">
    <property type="entry name" value="SBP"/>
</dbReference>
<comment type="similarity">
    <text evidence="2">Belongs to the bacterial solute-binding protein 1 family.</text>
</comment>
<sequence>MKFLIGFLLYFLSFFIFAQEKTLTIYTTETFASQWGPGTKIKNIFEKKYKCKINYQIFPNSISIINRLKLEKSNTKANIILGIDQTLIHEAEQTNLFGKNKIKLSDLNLPVQWKDTYFIPYDYGYFAFIYNNKKLKNPPQSLSQLINDKNISVVYEDPRMDTAGTGFMLWMKAVYGKDASKMWKKLSTHTLTVTNNWTQAFNLFRKGEADMVLSYTTDPAYSLIEEQNNSFSAASFSEGHYMQIQVAGYIKENNSKLTQNFMSFILSKGFQNEMPTGSWMYPVIKTKLPKEFDSLIRPKKSLLFSPVEVFQNKEKWQSEWENSVSN</sequence>
<evidence type="ECO:0000256" key="3">
    <source>
        <dbReference type="ARBA" id="ARBA00019815"/>
    </source>
</evidence>
<dbReference type="NCBIfam" id="TIGR01254">
    <property type="entry name" value="sfuA"/>
    <property type="match status" value="1"/>
</dbReference>
<accession>A0A220VD11</accession>
<gene>
    <name evidence="7" type="ORF">CF386_04340</name>
</gene>
<reference evidence="7 8" key="1">
    <citation type="journal article" date="2016" name="Int. J. Syst. Evol. Microbiol.">
        <title>Paraphotobacterium marinum gen. nov., sp. nov., a member of the family Vibrionaceae, isolated from surface seawater.</title>
        <authorList>
            <person name="Huang Z."/>
            <person name="Dong C."/>
            <person name="Shao Z."/>
        </authorList>
    </citation>
    <scope>NUCLEOTIDE SEQUENCE [LARGE SCALE GENOMIC DNA]</scope>
    <source>
        <strain evidence="7 8">NSCS20N07D</strain>
    </source>
</reference>
<dbReference type="OrthoDB" id="8013425at2"/>
<proteinExistence type="inferred from homology"/>
<evidence type="ECO:0000256" key="4">
    <source>
        <dbReference type="ARBA" id="ARBA00022448"/>
    </source>
</evidence>
<keyword evidence="5" id="KW-0732">Signal</keyword>
<dbReference type="KEGG" id="pmai:CF386_04340"/>
<name>A0A220VD11_9GAMM</name>
<dbReference type="AlphaFoldDB" id="A0A220VD11"/>
<keyword evidence="8" id="KW-1185">Reference proteome</keyword>
<organism evidence="7 8">
    <name type="scientific">Paraphotobacterium marinum</name>
    <dbReference type="NCBI Taxonomy" id="1755811"/>
    <lineage>
        <taxon>Bacteria</taxon>
        <taxon>Pseudomonadati</taxon>
        <taxon>Pseudomonadota</taxon>
        <taxon>Gammaproteobacteria</taxon>
        <taxon>Vibrionales</taxon>
        <taxon>Vibrionaceae</taxon>
        <taxon>Paraphotobacterium</taxon>
    </lineage>
</organism>
<evidence type="ECO:0000256" key="1">
    <source>
        <dbReference type="ARBA" id="ARBA00004418"/>
    </source>
</evidence>
<evidence type="ECO:0000313" key="7">
    <source>
        <dbReference type="EMBL" id="ASK78298.1"/>
    </source>
</evidence>
<dbReference type="Gene3D" id="3.40.190.10">
    <property type="entry name" value="Periplasmic binding protein-like II"/>
    <property type="match status" value="2"/>
</dbReference>
<evidence type="ECO:0000313" key="8">
    <source>
        <dbReference type="Proteomes" id="UP000242175"/>
    </source>
</evidence>
<dbReference type="RefSeq" id="WP_089073206.1">
    <property type="nucleotide sequence ID" value="NZ_CBCSAM010000011.1"/>
</dbReference>
<keyword evidence="4" id="KW-0813">Transport</keyword>
<dbReference type="InterPro" id="IPR005948">
    <property type="entry name" value="ThiB-like"/>
</dbReference>
<dbReference type="PANTHER" id="PTHR30006">
    <property type="entry name" value="THIAMINE-BINDING PERIPLASMIC PROTEIN-RELATED"/>
    <property type="match status" value="1"/>
</dbReference>
<comment type="subcellular location">
    <subcellularLocation>
        <location evidence="1">Periplasm</location>
    </subcellularLocation>
</comment>
<dbReference type="GO" id="GO:0030288">
    <property type="term" value="C:outer membrane-bounded periplasmic space"/>
    <property type="evidence" value="ECO:0007669"/>
    <property type="project" value="InterPro"/>
</dbReference>
<dbReference type="SUPFAM" id="SSF53850">
    <property type="entry name" value="Periplasmic binding protein-like II"/>
    <property type="match status" value="1"/>
</dbReference>
<evidence type="ECO:0000256" key="6">
    <source>
        <dbReference type="ARBA" id="ARBA00022764"/>
    </source>
</evidence>
<keyword evidence="6" id="KW-0574">Periplasm</keyword>
<dbReference type="PANTHER" id="PTHR30006:SF3">
    <property type="entry name" value="THIAMINE-BINDING PERIPLASMIC PROTEIN"/>
    <property type="match status" value="1"/>
</dbReference>
<dbReference type="GO" id="GO:0015888">
    <property type="term" value="P:thiamine transport"/>
    <property type="evidence" value="ECO:0007669"/>
    <property type="project" value="InterPro"/>
</dbReference>
<dbReference type="GO" id="GO:0030975">
    <property type="term" value="F:thiamine binding"/>
    <property type="evidence" value="ECO:0007669"/>
    <property type="project" value="InterPro"/>
</dbReference>
<evidence type="ECO:0000256" key="2">
    <source>
        <dbReference type="ARBA" id="ARBA00008520"/>
    </source>
</evidence>
<evidence type="ECO:0000256" key="5">
    <source>
        <dbReference type="ARBA" id="ARBA00022729"/>
    </source>
</evidence>